<dbReference type="AlphaFoldDB" id="A0A1I0S6Z0"/>
<dbReference type="Proteomes" id="UP000199310">
    <property type="component" value="Unassembled WGS sequence"/>
</dbReference>
<protein>
    <submittedName>
        <fullName evidence="2">Gliding motility-associated C-terminal domain-containing protein</fullName>
    </submittedName>
</protein>
<organism evidence="2 3">
    <name type="scientific">Chitinophaga arvensicola</name>
    <dbReference type="NCBI Taxonomy" id="29529"/>
    <lineage>
        <taxon>Bacteria</taxon>
        <taxon>Pseudomonadati</taxon>
        <taxon>Bacteroidota</taxon>
        <taxon>Chitinophagia</taxon>
        <taxon>Chitinophagales</taxon>
        <taxon>Chitinophagaceae</taxon>
        <taxon>Chitinophaga</taxon>
    </lineage>
</organism>
<dbReference type="SMART" id="SM00089">
    <property type="entry name" value="PKD"/>
    <property type="match status" value="1"/>
</dbReference>
<dbReference type="InterPro" id="IPR026341">
    <property type="entry name" value="T9SS_type_B"/>
</dbReference>
<evidence type="ECO:0000313" key="2">
    <source>
        <dbReference type="EMBL" id="SEW49840.1"/>
    </source>
</evidence>
<keyword evidence="3" id="KW-1185">Reference proteome</keyword>
<dbReference type="EMBL" id="FOJG01000002">
    <property type="protein sequence ID" value="SEW49840.1"/>
    <property type="molecule type" value="Genomic_DNA"/>
</dbReference>
<name>A0A1I0S6Z0_9BACT</name>
<sequence length="773" mass="84608">MRKAIVACLITCLFSPLGLKAQKEINRWYFGYNAGINFNTSPASILTDGQTNTREGVATICDGITGDLLFYTEGSLVWNAHHQVMPNGSGLQGDPSSVESGVAVPFPGHPKQYYLFTTAEYKGFRYSIVDMTLDNGDGDIIPDSKNTLLLPTEASTEKMTATRHCNGRDFWIITHAKNSADFYIYLLTPAGLSTPVVYKLGYYVREGGWEGVGYLKFSPQGDILAHTIGPQVQGVPGRGELFRFNNQTGVLTGPYSILDGITPFGVEYSAGGHLLYVTASNQPILAQYDLRAADVNASRIDIARIPSHLSIGGLQMGPDKQIYVAYEDGYEKGYRYVGLIRAPEVRGTGCSYIQDGMDMDPSGNRRTAMSFPSFVNSFFYYPADFTAVAACLRTPASFQLINSTGVTSVLWNFGDGTTSAELAPSHTYTAAKDYIVTVKVTRNCSTDEKAQTISISPPYNQNENVTICDGTSYTLPDGKIVKTAGDYQSNLTATTGCDSIIHTKVVLLPAYHQTTDIQICPGQSYLLPDGSNTTVAGTFTASLKTYQGCDSIIITRLTVNSVIATERYDTICNGQSFILPDGKTTGSSGDYKSKFMSVNGCDSIITTHLQVNDKPVIGLDPTVCLLNSRPTTITAPSGYKRYLWQDGSTKPSYTIRYPGRYRMQVGNDCGITTLVLNAQDCSPDLYVPNAFTPNNDGRNDVFRLATPHGQVLLEFRIFNRWGGALFYTTDVSQGWDGTFKGIPQESGSYTYFIRYLNIDKQEKTLKGFVTLIR</sequence>
<dbReference type="RefSeq" id="WP_089897024.1">
    <property type="nucleotide sequence ID" value="NZ_FOJG01000002.1"/>
</dbReference>
<reference evidence="3" key="1">
    <citation type="submission" date="2016-10" db="EMBL/GenBank/DDBJ databases">
        <authorList>
            <person name="Varghese N."/>
            <person name="Submissions S."/>
        </authorList>
    </citation>
    <scope>NUCLEOTIDE SEQUENCE [LARGE SCALE GENOMIC DNA]</scope>
    <source>
        <strain evidence="3">DSM 3695</strain>
    </source>
</reference>
<dbReference type="OrthoDB" id="9765926at2"/>
<dbReference type="CDD" id="cd00146">
    <property type="entry name" value="PKD"/>
    <property type="match status" value="1"/>
</dbReference>
<dbReference type="PROSITE" id="PS50093">
    <property type="entry name" value="PKD"/>
    <property type="match status" value="1"/>
</dbReference>
<evidence type="ECO:0000313" key="3">
    <source>
        <dbReference type="Proteomes" id="UP000199310"/>
    </source>
</evidence>
<dbReference type="STRING" id="29529.SAMN04488122_3603"/>
<dbReference type="NCBIfam" id="TIGR04131">
    <property type="entry name" value="Bac_Flav_CTERM"/>
    <property type="match status" value="1"/>
</dbReference>
<dbReference type="InterPro" id="IPR022409">
    <property type="entry name" value="PKD/Chitinase_dom"/>
</dbReference>
<dbReference type="Gene3D" id="2.60.40.10">
    <property type="entry name" value="Immunoglobulins"/>
    <property type="match status" value="1"/>
</dbReference>
<accession>A0A1I0S6Z0</accession>
<evidence type="ECO:0000259" key="1">
    <source>
        <dbReference type="PROSITE" id="PS50093"/>
    </source>
</evidence>
<dbReference type="InterPro" id="IPR035986">
    <property type="entry name" value="PKD_dom_sf"/>
</dbReference>
<dbReference type="SUPFAM" id="SSF75011">
    <property type="entry name" value="3-carboxy-cis,cis-mucoante lactonizing enzyme"/>
    <property type="match status" value="1"/>
</dbReference>
<dbReference type="SUPFAM" id="SSF49299">
    <property type="entry name" value="PKD domain"/>
    <property type="match status" value="1"/>
</dbReference>
<dbReference type="Pfam" id="PF13585">
    <property type="entry name" value="CHU_C"/>
    <property type="match status" value="1"/>
</dbReference>
<dbReference type="InterPro" id="IPR000601">
    <property type="entry name" value="PKD_dom"/>
</dbReference>
<dbReference type="Pfam" id="PF18911">
    <property type="entry name" value="PKD_4"/>
    <property type="match status" value="1"/>
</dbReference>
<dbReference type="InterPro" id="IPR013783">
    <property type="entry name" value="Ig-like_fold"/>
</dbReference>
<gene>
    <name evidence="2" type="ORF">SAMN04488122_3603</name>
</gene>
<feature type="domain" description="PKD" evidence="1">
    <location>
        <begin position="411"/>
        <end position="443"/>
    </location>
</feature>
<proteinExistence type="predicted"/>